<dbReference type="EMBL" id="JEWH01000025">
    <property type="protein sequence ID" value="EXB05501.1"/>
    <property type="molecule type" value="Genomic_DNA"/>
</dbReference>
<comment type="caution">
    <text evidence="1">The sequence shown here is derived from an EMBL/GenBank/DDBJ whole genome shotgun (WGS) entry which is preliminary data.</text>
</comment>
<dbReference type="Proteomes" id="UP000020595">
    <property type="component" value="Unassembled WGS sequence"/>
</dbReference>
<sequence length="85" mass="9264">MELKAYLHRLENIKAIHDLDAAGLDHHVIAVFLSAEGISMTAQEVTTIVNTYDALGKVKLPSKKVQALINAKKLGQNDETLPCPV</sequence>
<dbReference type="PATRIC" id="fig|1310613.3.peg.2071"/>
<protein>
    <submittedName>
        <fullName evidence="1">Uncharacterized protein</fullName>
    </submittedName>
</protein>
<evidence type="ECO:0000313" key="2">
    <source>
        <dbReference type="Proteomes" id="UP000020595"/>
    </source>
</evidence>
<reference evidence="1 2" key="1">
    <citation type="submission" date="2014-02" db="EMBL/GenBank/DDBJ databases">
        <title>Comparative genomics and transcriptomics to identify genetic mechanisms underlying the emergence of carbapenem resistant Acinetobacter baumannii (CRAb).</title>
        <authorList>
            <person name="Harris A.D."/>
            <person name="Johnson K.J."/>
            <person name="George J."/>
            <person name="Shefchek K."/>
            <person name="Daugherty S.C."/>
            <person name="Parankush S."/>
            <person name="Sadzewicz L."/>
            <person name="Tallon L."/>
            <person name="Sengamalay N."/>
            <person name="Hazen T.H."/>
            <person name="Rasko D.A."/>
        </authorList>
    </citation>
    <scope>NUCLEOTIDE SEQUENCE [LARGE SCALE GENOMIC DNA]</scope>
    <source>
        <strain evidence="1 2">1295743</strain>
    </source>
</reference>
<gene>
    <name evidence="1" type="ORF">J512_2158</name>
</gene>
<dbReference type="RefSeq" id="WP_000420541.1">
    <property type="nucleotide sequence ID" value="NZ_JEWH01000025.1"/>
</dbReference>
<evidence type="ECO:0000313" key="1">
    <source>
        <dbReference type="EMBL" id="EXB05501.1"/>
    </source>
</evidence>
<dbReference type="GeneID" id="92796856"/>
<organism evidence="1 2">
    <name type="scientific">Acinetobacter baumannii (strain 1295743)</name>
    <dbReference type="NCBI Taxonomy" id="1310613"/>
    <lineage>
        <taxon>Bacteria</taxon>
        <taxon>Pseudomonadati</taxon>
        <taxon>Pseudomonadota</taxon>
        <taxon>Gammaproteobacteria</taxon>
        <taxon>Moraxellales</taxon>
        <taxon>Moraxellaceae</taxon>
        <taxon>Acinetobacter</taxon>
        <taxon>Acinetobacter calcoaceticus/baumannii complex</taxon>
    </lineage>
</organism>
<dbReference type="AlphaFoldDB" id="A0A009I4S5"/>
<accession>A0A009I4S5</accession>
<name>A0A009I4S5_ACIB9</name>
<proteinExistence type="predicted"/>